<keyword evidence="2" id="KW-0704">Schiff base</keyword>
<feature type="binding site" evidence="5">
    <location>
        <position position="49"/>
    </location>
    <ligand>
        <name>pyruvate</name>
        <dbReference type="ChEBI" id="CHEBI:15361"/>
    </ligand>
</feature>
<dbReference type="GO" id="GO:0008840">
    <property type="term" value="F:4-hydroxy-tetrahydrodipicolinate synthase activity"/>
    <property type="evidence" value="ECO:0007669"/>
    <property type="project" value="TreeGrafter"/>
</dbReference>
<reference evidence="6 7" key="1">
    <citation type="submission" date="2020-10" db="EMBL/GenBank/DDBJ databases">
        <title>Degradation of 1,4-Dioxane by Xanthobacter sp. YN2, via a Novel Group-2 Soluble Di-Iron Monooxygenase.</title>
        <authorList>
            <person name="Ma F."/>
            <person name="Wang Y."/>
            <person name="Yang J."/>
            <person name="Guo H."/>
            <person name="Su D."/>
            <person name="Yu L."/>
        </authorList>
    </citation>
    <scope>NUCLEOTIDE SEQUENCE [LARGE SCALE GENOMIC DNA]</scope>
    <source>
        <strain evidence="6 7">YN2</strain>
    </source>
</reference>
<gene>
    <name evidence="6" type="ORF">EZH22_22285</name>
</gene>
<dbReference type="SUPFAM" id="SSF51569">
    <property type="entry name" value="Aldolase"/>
    <property type="match status" value="1"/>
</dbReference>
<comment type="similarity">
    <text evidence="3">Belongs to the DapA family.</text>
</comment>
<dbReference type="AlphaFoldDB" id="A0A974SI23"/>
<dbReference type="InterPro" id="IPR013785">
    <property type="entry name" value="Aldolase_TIM"/>
</dbReference>
<evidence type="ECO:0000256" key="3">
    <source>
        <dbReference type="PIRNR" id="PIRNR001365"/>
    </source>
</evidence>
<evidence type="ECO:0000256" key="2">
    <source>
        <dbReference type="ARBA" id="ARBA00023270"/>
    </source>
</evidence>
<evidence type="ECO:0000256" key="4">
    <source>
        <dbReference type="PIRSR" id="PIRSR001365-1"/>
    </source>
</evidence>
<feature type="active site" description="Schiff-base intermediate with substrate" evidence="4">
    <location>
        <position position="165"/>
    </location>
</feature>
<dbReference type="PANTHER" id="PTHR12128:SF72">
    <property type="entry name" value="DIHYDRODIPICOLINATE SYNTHASE"/>
    <property type="match status" value="1"/>
</dbReference>
<dbReference type="Gene3D" id="3.20.20.70">
    <property type="entry name" value="Aldolase class I"/>
    <property type="match status" value="1"/>
</dbReference>
<dbReference type="CDD" id="cd00408">
    <property type="entry name" value="DHDPS-like"/>
    <property type="match status" value="1"/>
</dbReference>
<keyword evidence="7" id="KW-1185">Reference proteome</keyword>
<dbReference type="Pfam" id="PF00701">
    <property type="entry name" value="DHDPS"/>
    <property type="match status" value="1"/>
</dbReference>
<dbReference type="InterPro" id="IPR002220">
    <property type="entry name" value="DapA-like"/>
</dbReference>
<sequence>MARMNIEGVSLFSVTPIASDGSIDFSRWRKHLDEALAAGIHSLTLFGSTGANGYFTEAEKMQALEEMARHVDGRISIMTGIGAMTTAESVRLSRHAADHGADAVLVVPLNYWGPTEREILTHYETVAAASDLPVWLYNNPGLAGIDLTPAIVQKLAAIPNVVGMKDSSGDLSRAFMVPKLTGGKVKVGIGQDTLILEPALAIAPAWFTGLANICPAACVAYWNAAKAGDVAGAYAAGMKLFPLSELGGRYGIIRVAHTGMDLLGKPAGGPRAPILGLEPDAAAEVKAALDALAA</sequence>
<dbReference type="PANTHER" id="PTHR12128">
    <property type="entry name" value="DIHYDRODIPICOLINATE SYNTHASE"/>
    <property type="match status" value="1"/>
</dbReference>
<dbReference type="InterPro" id="IPR020625">
    <property type="entry name" value="Schiff_base-form_aldolases_AS"/>
</dbReference>
<proteinExistence type="inferred from homology"/>
<dbReference type="RefSeq" id="WP_203192611.1">
    <property type="nucleotide sequence ID" value="NZ_CP063362.1"/>
</dbReference>
<name>A0A974SI23_9HYPH</name>
<organism evidence="6 7">
    <name type="scientific">Xanthobacter dioxanivorans</name>
    <dbReference type="NCBI Taxonomy" id="2528964"/>
    <lineage>
        <taxon>Bacteria</taxon>
        <taxon>Pseudomonadati</taxon>
        <taxon>Pseudomonadota</taxon>
        <taxon>Alphaproteobacteria</taxon>
        <taxon>Hyphomicrobiales</taxon>
        <taxon>Xanthobacteraceae</taxon>
        <taxon>Xanthobacter</taxon>
    </lineage>
</organism>
<evidence type="ECO:0000256" key="1">
    <source>
        <dbReference type="ARBA" id="ARBA00023239"/>
    </source>
</evidence>
<keyword evidence="1 3" id="KW-0456">Lyase</keyword>
<dbReference type="EMBL" id="CP063362">
    <property type="protein sequence ID" value="QRG05739.1"/>
    <property type="molecule type" value="Genomic_DNA"/>
</dbReference>
<evidence type="ECO:0000256" key="5">
    <source>
        <dbReference type="PIRSR" id="PIRSR001365-2"/>
    </source>
</evidence>
<accession>A0A974SI23</accession>
<evidence type="ECO:0000313" key="6">
    <source>
        <dbReference type="EMBL" id="QRG05739.1"/>
    </source>
</evidence>
<protein>
    <submittedName>
        <fullName evidence="6">Dihydrodipicolinate synthase family protein</fullName>
    </submittedName>
</protein>
<dbReference type="PROSITE" id="PS00666">
    <property type="entry name" value="DHDPS_2"/>
    <property type="match status" value="1"/>
</dbReference>
<dbReference type="SMART" id="SM01130">
    <property type="entry name" value="DHDPS"/>
    <property type="match status" value="1"/>
</dbReference>
<dbReference type="PRINTS" id="PR00146">
    <property type="entry name" value="DHPICSNTHASE"/>
</dbReference>
<dbReference type="Proteomes" id="UP000596427">
    <property type="component" value="Chromosome"/>
</dbReference>
<dbReference type="KEGG" id="xdi:EZH22_22285"/>
<evidence type="ECO:0000313" key="7">
    <source>
        <dbReference type="Proteomes" id="UP000596427"/>
    </source>
</evidence>
<dbReference type="PIRSF" id="PIRSF001365">
    <property type="entry name" value="DHDPS"/>
    <property type="match status" value="1"/>
</dbReference>
<feature type="active site" description="Proton donor/acceptor" evidence="4">
    <location>
        <position position="137"/>
    </location>
</feature>